<dbReference type="FunFam" id="3.30.565.10:FF:000006">
    <property type="entry name" value="Sensor histidine kinase WalK"/>
    <property type="match status" value="1"/>
</dbReference>
<dbReference type="InterPro" id="IPR036097">
    <property type="entry name" value="HisK_dim/P_sf"/>
</dbReference>
<dbReference type="PANTHER" id="PTHR45436:SF5">
    <property type="entry name" value="SENSOR HISTIDINE KINASE TRCS"/>
    <property type="match status" value="1"/>
</dbReference>
<evidence type="ECO:0000256" key="5">
    <source>
        <dbReference type="ARBA" id="ARBA00022679"/>
    </source>
</evidence>
<evidence type="ECO:0000256" key="2">
    <source>
        <dbReference type="ARBA" id="ARBA00004370"/>
    </source>
</evidence>
<evidence type="ECO:0000256" key="6">
    <source>
        <dbReference type="ARBA" id="ARBA00022692"/>
    </source>
</evidence>
<dbReference type="CDD" id="cd06225">
    <property type="entry name" value="HAMP"/>
    <property type="match status" value="1"/>
</dbReference>
<dbReference type="InterPro" id="IPR003594">
    <property type="entry name" value="HATPase_dom"/>
</dbReference>
<gene>
    <name evidence="14" type="ORF">IAA45_07245</name>
</gene>
<feature type="domain" description="HAMP" evidence="13">
    <location>
        <begin position="173"/>
        <end position="227"/>
    </location>
</feature>
<feature type="domain" description="Histidine kinase" evidence="12">
    <location>
        <begin position="235"/>
        <end position="450"/>
    </location>
</feature>
<evidence type="ECO:0000256" key="11">
    <source>
        <dbReference type="SAM" id="Phobius"/>
    </source>
</evidence>
<keyword evidence="6 11" id="KW-0812">Transmembrane</keyword>
<dbReference type="Gene3D" id="6.10.340.10">
    <property type="match status" value="1"/>
</dbReference>
<dbReference type="EC" id="2.7.13.3" evidence="3"/>
<evidence type="ECO:0000313" key="15">
    <source>
        <dbReference type="Proteomes" id="UP000886817"/>
    </source>
</evidence>
<comment type="catalytic activity">
    <reaction evidence="1">
        <text>ATP + protein L-histidine = ADP + protein N-phospho-L-histidine.</text>
        <dbReference type="EC" id="2.7.13.3"/>
    </reaction>
</comment>
<keyword evidence="8 11" id="KW-1133">Transmembrane helix</keyword>
<evidence type="ECO:0000256" key="9">
    <source>
        <dbReference type="ARBA" id="ARBA00023012"/>
    </source>
</evidence>
<dbReference type="EMBL" id="DXEX01000158">
    <property type="protein sequence ID" value="HIX59491.1"/>
    <property type="molecule type" value="Genomic_DNA"/>
</dbReference>
<dbReference type="Proteomes" id="UP000886817">
    <property type="component" value="Unassembled WGS sequence"/>
</dbReference>
<dbReference type="InterPro" id="IPR003660">
    <property type="entry name" value="HAMP_dom"/>
</dbReference>
<dbReference type="InterPro" id="IPR050428">
    <property type="entry name" value="TCS_sensor_his_kinase"/>
</dbReference>
<dbReference type="InterPro" id="IPR004358">
    <property type="entry name" value="Sig_transdc_His_kin-like_C"/>
</dbReference>
<comment type="subcellular location">
    <subcellularLocation>
        <location evidence="2">Membrane</location>
    </subcellularLocation>
</comment>
<reference evidence="14" key="1">
    <citation type="journal article" date="2021" name="PeerJ">
        <title>Extensive microbial diversity within the chicken gut microbiome revealed by metagenomics and culture.</title>
        <authorList>
            <person name="Gilroy R."/>
            <person name="Ravi A."/>
            <person name="Getino M."/>
            <person name="Pursley I."/>
            <person name="Horton D.L."/>
            <person name="Alikhan N.F."/>
            <person name="Baker D."/>
            <person name="Gharbi K."/>
            <person name="Hall N."/>
            <person name="Watson M."/>
            <person name="Adriaenssens E.M."/>
            <person name="Foster-Nyarko E."/>
            <person name="Jarju S."/>
            <person name="Secka A."/>
            <person name="Antonio M."/>
            <person name="Oren A."/>
            <person name="Chaudhuri R.R."/>
            <person name="La Ragione R."/>
            <person name="Hildebrand F."/>
            <person name="Pallen M.J."/>
        </authorList>
    </citation>
    <scope>NUCLEOTIDE SEQUENCE</scope>
    <source>
        <strain evidence="14">ChiSjej1B19-8411</strain>
    </source>
</reference>
<comment type="caution">
    <text evidence="14">The sequence shown here is derived from an EMBL/GenBank/DDBJ whole genome shotgun (WGS) entry which is preliminary data.</text>
</comment>
<dbReference type="GO" id="GO:0000155">
    <property type="term" value="F:phosphorelay sensor kinase activity"/>
    <property type="evidence" value="ECO:0007669"/>
    <property type="project" value="InterPro"/>
</dbReference>
<accession>A0A9D1WHY1</accession>
<dbReference type="SMART" id="SM00304">
    <property type="entry name" value="HAMP"/>
    <property type="match status" value="1"/>
</dbReference>
<evidence type="ECO:0000313" key="14">
    <source>
        <dbReference type="EMBL" id="HIX59491.1"/>
    </source>
</evidence>
<evidence type="ECO:0000256" key="4">
    <source>
        <dbReference type="ARBA" id="ARBA00022553"/>
    </source>
</evidence>
<keyword evidence="5" id="KW-0808">Transferase</keyword>
<dbReference type="FunFam" id="1.10.287.130:FF:000001">
    <property type="entry name" value="Two-component sensor histidine kinase"/>
    <property type="match status" value="1"/>
</dbReference>
<feature type="transmembrane region" description="Helical" evidence="11">
    <location>
        <begin position="152"/>
        <end position="172"/>
    </location>
</feature>
<dbReference type="PROSITE" id="PS50885">
    <property type="entry name" value="HAMP"/>
    <property type="match status" value="1"/>
</dbReference>
<dbReference type="InterPro" id="IPR003661">
    <property type="entry name" value="HisK_dim/P_dom"/>
</dbReference>
<keyword evidence="10 11" id="KW-0472">Membrane</keyword>
<dbReference type="PANTHER" id="PTHR45436">
    <property type="entry name" value="SENSOR HISTIDINE KINASE YKOH"/>
    <property type="match status" value="1"/>
</dbReference>
<sequence length="452" mass="51568">MTQSIKWKITFWYTGILTIVLAVVLGSAFLSSEYYSIDNMKAELLDEVYDLERAFAETPAYLDHQDLPSYYDDGIMLSLYAQDGTFLNGILPDDFPPNVAFSDEVLQEISQMEDHWFLYDLQITDSSDTAYWIRGINSYSSIARMIQRLTRLLLILGPLLILFTAFIGYRMIRRALLPVSAITSTAREIERSSDLTKRITPGKIRDEFYDLTETFNEMLTRLEQVLQQEKQFSSDAAHELRTPVSVILGHCEYCLDELELTDEVREEISRIYQKASQMSRLVSQLLTISRAEQGYQLESEEIDLSVIAETVLEEMEEAAAARNIRLIYTKASGKYLMEGDMILLTRMLMNLVSNAIAYGKPGGTARIHLQNEGDFLSVSVEDDGIGIPREALDKIWNRFYRVDQSRSQTEGFGLGLFMVQWIVKIHNGTIQAESSYGKGSRFLVTLPVNRTK</sequence>
<dbReference type="Pfam" id="PF00672">
    <property type="entry name" value="HAMP"/>
    <property type="match status" value="1"/>
</dbReference>
<dbReference type="InterPro" id="IPR005467">
    <property type="entry name" value="His_kinase_dom"/>
</dbReference>
<protein>
    <recommendedName>
        <fullName evidence="3">histidine kinase</fullName>
        <ecNumber evidence="3">2.7.13.3</ecNumber>
    </recommendedName>
</protein>
<name>A0A9D1WHY1_9FIRM</name>
<dbReference type="Pfam" id="PF00512">
    <property type="entry name" value="HisKA"/>
    <property type="match status" value="1"/>
</dbReference>
<evidence type="ECO:0000256" key="7">
    <source>
        <dbReference type="ARBA" id="ARBA00022777"/>
    </source>
</evidence>
<evidence type="ECO:0000259" key="13">
    <source>
        <dbReference type="PROSITE" id="PS50885"/>
    </source>
</evidence>
<evidence type="ECO:0000256" key="8">
    <source>
        <dbReference type="ARBA" id="ARBA00022989"/>
    </source>
</evidence>
<dbReference type="Gene3D" id="3.30.565.10">
    <property type="entry name" value="Histidine kinase-like ATPase, C-terminal domain"/>
    <property type="match status" value="1"/>
</dbReference>
<dbReference type="Gene3D" id="1.10.287.130">
    <property type="match status" value="1"/>
</dbReference>
<dbReference type="CDD" id="cd00075">
    <property type="entry name" value="HATPase"/>
    <property type="match status" value="1"/>
</dbReference>
<dbReference type="SMART" id="SM00388">
    <property type="entry name" value="HisKA"/>
    <property type="match status" value="1"/>
</dbReference>
<keyword evidence="4" id="KW-0597">Phosphoprotein</keyword>
<feature type="transmembrane region" description="Helical" evidence="11">
    <location>
        <begin position="12"/>
        <end position="31"/>
    </location>
</feature>
<keyword evidence="9" id="KW-0902">Two-component regulatory system</keyword>
<evidence type="ECO:0000259" key="12">
    <source>
        <dbReference type="PROSITE" id="PS50109"/>
    </source>
</evidence>
<keyword evidence="7 14" id="KW-0418">Kinase</keyword>
<reference evidence="14" key="2">
    <citation type="submission" date="2021-04" db="EMBL/GenBank/DDBJ databases">
        <authorList>
            <person name="Gilroy R."/>
        </authorList>
    </citation>
    <scope>NUCLEOTIDE SEQUENCE</scope>
    <source>
        <strain evidence="14">ChiSjej1B19-8411</strain>
    </source>
</reference>
<dbReference type="PRINTS" id="PR00344">
    <property type="entry name" value="BCTRLSENSOR"/>
</dbReference>
<dbReference type="SUPFAM" id="SSF47384">
    <property type="entry name" value="Homodimeric domain of signal transducing histidine kinase"/>
    <property type="match status" value="1"/>
</dbReference>
<organism evidence="14 15">
    <name type="scientific">Candidatus Blautia gallistercoris</name>
    <dbReference type="NCBI Taxonomy" id="2838490"/>
    <lineage>
        <taxon>Bacteria</taxon>
        <taxon>Bacillati</taxon>
        <taxon>Bacillota</taxon>
        <taxon>Clostridia</taxon>
        <taxon>Lachnospirales</taxon>
        <taxon>Lachnospiraceae</taxon>
        <taxon>Blautia</taxon>
    </lineage>
</organism>
<dbReference type="AlphaFoldDB" id="A0A9D1WHY1"/>
<dbReference type="Pfam" id="PF02518">
    <property type="entry name" value="HATPase_c"/>
    <property type="match status" value="1"/>
</dbReference>
<evidence type="ECO:0000256" key="3">
    <source>
        <dbReference type="ARBA" id="ARBA00012438"/>
    </source>
</evidence>
<proteinExistence type="predicted"/>
<dbReference type="SUPFAM" id="SSF55874">
    <property type="entry name" value="ATPase domain of HSP90 chaperone/DNA topoisomerase II/histidine kinase"/>
    <property type="match status" value="1"/>
</dbReference>
<dbReference type="CDD" id="cd00082">
    <property type="entry name" value="HisKA"/>
    <property type="match status" value="1"/>
</dbReference>
<dbReference type="PROSITE" id="PS50109">
    <property type="entry name" value="HIS_KIN"/>
    <property type="match status" value="1"/>
</dbReference>
<evidence type="ECO:0000256" key="1">
    <source>
        <dbReference type="ARBA" id="ARBA00000085"/>
    </source>
</evidence>
<dbReference type="InterPro" id="IPR036890">
    <property type="entry name" value="HATPase_C_sf"/>
</dbReference>
<evidence type="ECO:0000256" key="10">
    <source>
        <dbReference type="ARBA" id="ARBA00023136"/>
    </source>
</evidence>
<dbReference type="SMART" id="SM00387">
    <property type="entry name" value="HATPase_c"/>
    <property type="match status" value="1"/>
</dbReference>
<dbReference type="GO" id="GO:0005886">
    <property type="term" value="C:plasma membrane"/>
    <property type="evidence" value="ECO:0007669"/>
    <property type="project" value="TreeGrafter"/>
</dbReference>